<feature type="region of interest" description="Disordered" evidence="1">
    <location>
        <begin position="1"/>
        <end position="63"/>
    </location>
</feature>
<sequence length="115" mass="13130">MGLARKRPREDNEEGKQHAPHSKRNKKNQDFQDSCVVESSSCGNAWSHSGTSNNNAESMSENTLNKTVPEFNYNAYEISQEDDVVLEGQGPYSHINQILKEAHFYSLQKRRQSLM</sequence>
<organism evidence="2 3">
    <name type="scientific">Mesocricetus auratus</name>
    <name type="common">Golden hamster</name>
    <dbReference type="NCBI Taxonomy" id="10036"/>
    <lineage>
        <taxon>Eukaryota</taxon>
        <taxon>Metazoa</taxon>
        <taxon>Chordata</taxon>
        <taxon>Craniata</taxon>
        <taxon>Vertebrata</taxon>
        <taxon>Euteleostomi</taxon>
        <taxon>Mammalia</taxon>
        <taxon>Eutheria</taxon>
        <taxon>Euarchontoglires</taxon>
        <taxon>Glires</taxon>
        <taxon>Rodentia</taxon>
        <taxon>Myomorpha</taxon>
        <taxon>Muroidea</taxon>
        <taxon>Cricetidae</taxon>
        <taxon>Cricetinae</taxon>
        <taxon>Mesocricetus</taxon>
    </lineage>
</organism>
<evidence type="ECO:0000313" key="3">
    <source>
        <dbReference type="RefSeq" id="XP_040599728.1"/>
    </source>
</evidence>
<gene>
    <name evidence="3" type="primary">LOC121132770</name>
</gene>
<dbReference type="RefSeq" id="XP_040599728.1">
    <property type="nucleotide sequence ID" value="XM_040743794.1"/>
</dbReference>
<protein>
    <submittedName>
        <fullName evidence="3">Protein FAM104A-like</fullName>
    </submittedName>
</protein>
<evidence type="ECO:0000256" key="1">
    <source>
        <dbReference type="SAM" id="MobiDB-lite"/>
    </source>
</evidence>
<dbReference type="Proteomes" id="UP000886700">
    <property type="component" value="Unplaced"/>
</dbReference>
<reference evidence="3" key="1">
    <citation type="submission" date="2025-08" db="UniProtKB">
        <authorList>
            <consortium name="RefSeq"/>
        </authorList>
    </citation>
    <scope>IDENTIFICATION</scope>
    <source>
        <tissue evidence="3">Liver</tissue>
    </source>
</reference>
<name>A0ABM2XFH6_MESAU</name>
<dbReference type="Pfam" id="PF15434">
    <property type="entry name" value="FAM104"/>
    <property type="match status" value="1"/>
</dbReference>
<feature type="compositionally biased region" description="Basic and acidic residues" evidence="1">
    <location>
        <begin position="8"/>
        <end position="17"/>
    </location>
</feature>
<accession>A0ABM2XFH6</accession>
<evidence type="ECO:0000313" key="2">
    <source>
        <dbReference type="Proteomes" id="UP000886700"/>
    </source>
</evidence>
<dbReference type="PANTHER" id="PTHR34763">
    <property type="entry name" value="PROTEIN FAM104A"/>
    <property type="match status" value="1"/>
</dbReference>
<dbReference type="PANTHER" id="PTHR34763:SF1">
    <property type="entry name" value="PROTEIN FAM104A"/>
    <property type="match status" value="1"/>
</dbReference>
<dbReference type="InterPro" id="IPR029222">
    <property type="entry name" value="VCF1/2-like"/>
</dbReference>
<keyword evidence="2" id="KW-1185">Reference proteome</keyword>
<dbReference type="GeneID" id="121132770"/>
<feature type="compositionally biased region" description="Polar residues" evidence="1">
    <location>
        <begin position="37"/>
        <end position="63"/>
    </location>
</feature>
<proteinExistence type="predicted"/>